<reference evidence="1 2" key="1">
    <citation type="submission" date="2013-11" db="EMBL/GenBank/DDBJ databases">
        <title>Metagenomic analysis of a methanogenic consortium involved in long chain n-alkane degradation.</title>
        <authorList>
            <person name="Davidova I.A."/>
            <person name="Callaghan A.V."/>
            <person name="Wawrik B."/>
            <person name="Pruitt S."/>
            <person name="Marks C."/>
            <person name="Duncan K.E."/>
            <person name="Suflita J.M."/>
        </authorList>
    </citation>
    <scope>NUCLEOTIDE SEQUENCE [LARGE SCALE GENOMIC DNA]</scope>
    <source>
        <strain evidence="1 2">SPR</strain>
    </source>
</reference>
<protein>
    <submittedName>
        <fullName evidence="1">Uncharacterized protein</fullName>
    </submittedName>
</protein>
<gene>
    <name evidence="1" type="ORF">X474_11410</name>
</gene>
<accession>A0A0D2J6R0</accession>
<dbReference type="Proteomes" id="UP000032233">
    <property type="component" value="Unassembled WGS sequence"/>
</dbReference>
<sequence>MKKGKYPFGYGFGSIFRGGKLRIKIFGLKKFRFFLKTEYSEPFKWCGKEKRPDLIGVFVYSVIMATAWKL</sequence>
<evidence type="ECO:0000313" key="2">
    <source>
        <dbReference type="Proteomes" id="UP000032233"/>
    </source>
</evidence>
<dbReference type="AlphaFoldDB" id="A0A0D2J6R0"/>
<proteinExistence type="predicted"/>
<organism evidence="1 2">
    <name type="scientific">Dethiosulfatarculus sandiegensis</name>
    <dbReference type="NCBI Taxonomy" id="1429043"/>
    <lineage>
        <taxon>Bacteria</taxon>
        <taxon>Pseudomonadati</taxon>
        <taxon>Thermodesulfobacteriota</taxon>
        <taxon>Desulfarculia</taxon>
        <taxon>Desulfarculales</taxon>
        <taxon>Desulfarculaceae</taxon>
        <taxon>Dethiosulfatarculus</taxon>
    </lineage>
</organism>
<keyword evidence="2" id="KW-1185">Reference proteome</keyword>
<evidence type="ECO:0000313" key="1">
    <source>
        <dbReference type="EMBL" id="KIX13859.1"/>
    </source>
</evidence>
<name>A0A0D2J6R0_9BACT</name>
<dbReference type="STRING" id="1429043.X474_11410"/>
<comment type="caution">
    <text evidence="1">The sequence shown here is derived from an EMBL/GenBank/DDBJ whole genome shotgun (WGS) entry which is preliminary data.</text>
</comment>
<dbReference type="InParanoid" id="A0A0D2J6R0"/>
<dbReference type="EMBL" id="AZAC01000014">
    <property type="protein sequence ID" value="KIX13859.1"/>
    <property type="molecule type" value="Genomic_DNA"/>
</dbReference>